<evidence type="ECO:0000259" key="7">
    <source>
        <dbReference type="Pfam" id="PF04054"/>
    </source>
</evidence>
<dbReference type="InterPro" id="IPR024557">
    <property type="entry name" value="CNOT1_dom_4"/>
</dbReference>
<feature type="domain" description="CCR4-NOT transcription complex subunit 1 CAF1-binding" evidence="9">
    <location>
        <begin position="999"/>
        <end position="1181"/>
    </location>
</feature>
<name>A0A2H6KCD4_9APIC</name>
<dbReference type="InterPro" id="IPR032191">
    <property type="entry name" value="CNOT1_CAF1_bind"/>
</dbReference>
<evidence type="ECO:0000259" key="8">
    <source>
        <dbReference type="Pfam" id="PF12842"/>
    </source>
</evidence>
<dbReference type="GO" id="GO:0000288">
    <property type="term" value="P:nuclear-transcribed mRNA catabolic process, deadenylation-dependent decay"/>
    <property type="evidence" value="ECO:0007669"/>
    <property type="project" value="TreeGrafter"/>
</dbReference>
<comment type="subcellular location">
    <subcellularLocation>
        <location evidence="1">Nucleus</location>
    </subcellularLocation>
</comment>
<keyword evidence="3" id="KW-0805">Transcription regulation</keyword>
<dbReference type="Gene3D" id="1.25.40.790">
    <property type="match status" value="1"/>
</dbReference>
<dbReference type="GeneID" id="39874428"/>
<evidence type="ECO:0000313" key="11">
    <source>
        <dbReference type="Proteomes" id="UP000236319"/>
    </source>
</evidence>
<dbReference type="Pfam" id="PF16415">
    <property type="entry name" value="CNOT1_CAF1_bind"/>
    <property type="match status" value="1"/>
</dbReference>
<evidence type="ECO:0000256" key="2">
    <source>
        <dbReference type="ARBA" id="ARBA00022491"/>
    </source>
</evidence>
<dbReference type="Pfam" id="PF12842">
    <property type="entry name" value="DUF3819"/>
    <property type="match status" value="1"/>
</dbReference>
<reference evidence="10 11" key="1">
    <citation type="journal article" date="2017" name="BMC Genomics">
        <title>Whole-genome assembly of Babesia ovata and comparative genomics between closely related pathogens.</title>
        <authorList>
            <person name="Yamagishi J."/>
            <person name="Asada M."/>
            <person name="Hakimi H."/>
            <person name="Tanaka T.Q."/>
            <person name="Sugimoto C."/>
            <person name="Kawazu S."/>
        </authorList>
    </citation>
    <scope>NUCLEOTIDE SEQUENCE [LARGE SCALE GENOMIC DNA]</scope>
    <source>
        <strain evidence="10 11">Miyake</strain>
    </source>
</reference>
<dbReference type="GO" id="GO:0000932">
    <property type="term" value="C:P-body"/>
    <property type="evidence" value="ECO:0007669"/>
    <property type="project" value="TreeGrafter"/>
</dbReference>
<dbReference type="GO" id="GO:0030015">
    <property type="term" value="C:CCR4-NOT core complex"/>
    <property type="evidence" value="ECO:0007669"/>
    <property type="project" value="InterPro"/>
</dbReference>
<evidence type="ECO:0000256" key="3">
    <source>
        <dbReference type="ARBA" id="ARBA00023015"/>
    </source>
</evidence>
<evidence type="ECO:0000259" key="9">
    <source>
        <dbReference type="Pfam" id="PF16415"/>
    </source>
</evidence>
<dbReference type="GO" id="GO:0017148">
    <property type="term" value="P:negative regulation of translation"/>
    <property type="evidence" value="ECO:0007669"/>
    <property type="project" value="InterPro"/>
</dbReference>
<dbReference type="Gene3D" id="1.25.40.180">
    <property type="match status" value="1"/>
</dbReference>
<evidence type="ECO:0000256" key="4">
    <source>
        <dbReference type="ARBA" id="ARBA00023163"/>
    </source>
</evidence>
<keyword evidence="5" id="KW-0539">Nucleus</keyword>
<dbReference type="Pfam" id="PF04054">
    <property type="entry name" value="Not1"/>
    <property type="match status" value="2"/>
</dbReference>
<feature type="domain" description="CCR4-Not complex component Not1 C-terminal" evidence="7">
    <location>
        <begin position="2115"/>
        <end position="2207"/>
    </location>
</feature>
<dbReference type="EMBL" id="BDSA01000002">
    <property type="protein sequence ID" value="GBE60658.1"/>
    <property type="molecule type" value="Genomic_DNA"/>
</dbReference>
<dbReference type="PANTHER" id="PTHR13162:SF8">
    <property type="entry name" value="CCR4-NOT TRANSCRIPTION COMPLEX SUBUNIT 1"/>
    <property type="match status" value="1"/>
</dbReference>
<evidence type="ECO:0000256" key="1">
    <source>
        <dbReference type="ARBA" id="ARBA00004123"/>
    </source>
</evidence>
<feature type="region of interest" description="Disordered" evidence="6">
    <location>
        <begin position="1"/>
        <end position="22"/>
    </location>
</feature>
<dbReference type="GO" id="GO:0060090">
    <property type="term" value="F:molecular adaptor activity"/>
    <property type="evidence" value="ECO:0007669"/>
    <property type="project" value="TreeGrafter"/>
</dbReference>
<dbReference type="Gene3D" id="1.25.40.800">
    <property type="match status" value="1"/>
</dbReference>
<sequence length="2231" mass="249980">MRATTKLPMTHGGQKVQASHTGQARQDASTCVSAQTKERLIAICPSSRQAAVRQILEDAPEKVTCKEFVQCIDGVYNEISQVTNVTAEASASSADIADTVLSAVAPTGTEINELAALIYIAVYSARESLRTYGEQRLFHYVFDLEADLKLLPRVGCARLFIMVLMRTKNLLVSTNVRDIELRINNAASVAIEILTRDEETPPSGRKDKNDIFNNITNLKLETRSMKKLLNKAQWDVLCSDLRFYAPQPPPKQLSRFVSSLRRACEYVAFNTDMDEQADYVHLITRSFLNTKFQVDLLLHFVENIASQHHVHTTHGNHREQFEKVVPGYSKALVDSVAWAIDTDVLCRLLALLYNRLHVAQFKVLIQQILRDASQAANGHVLAKAIMYALTTLWIRDHDLLSNREDVIQVRLATLNPLFWYCYELCLQQFVSSDELIMEIRQLGGESIHGKKFGKLFEFMGEMAKSLRGEYIILAIMEVMRYVRYNVHVLSFMMNLFHAILLDVFKSTQVNFSKGILEIVCFCRQNFDWGFMTMLIYSVDAIMSSELGPENEYDGRKDVAKDVLAGGFIDYLRWKIQQMREFTPEGDVAQKIFVPSCNVVAELFCILNHTIGTCDELLDLFQTYDTEYKALNHYNVLLMPLYKALEVRANAELCETDDTVNGVPNHTPVTQAADSRETEGDTKGVEGDIYGYLMLSEDMETTTSQVVDIILSCKLHQNILNAVSLLNADAESLRSQTILDVLLRKYINRLVAVLNLSVPPDFCLHAVTAFDEEGLGVAPRLTMLAKFTGQLLKMRLGPTQCDSVYILFRIIMEAFRRNKVFLLEFAIEAFGAMGNVLCYPAFTRLLVNEERFCKLYPQFVSQVRNALNDVDAEVFEINPDQIGSMVFEETRCLKNAVDTKGRGNTGLMILKQSSASGHELELDADSSSVAPSSASMVFSIVNLAANVQYKQVAIDATWYQEQISLNTNNVTLDDLLAMLNIDFQAPTNALEIMSIMEISLSNKNFITHVEQLVTKGYVDWLLFVIYRYVLMRGYTHFRDCIVFMATLGGTRMVDAMVKFTAHCLNIFLKYLRSCRGNAVYHKLLSVSCGWLGAITLGRNKPLLTKHLDLKYLIIYAYQNGLLGVILPAVCKLMLNVKSSKIFKLPNPWTSSLLNLLADINMSSGLKSTLQFDLSLLFKNLDFVPGPRSVHSVIKEVPISDMDRSPKLGSSIWSTVSPNAGGLGMLKSQLDFQVPPVTQEVRTLLQRKIVLNPKVSSLNTKWPWVDMILSAIESCYMESSELIKRTMMTCIATTRSIFITDFATRKRELMEINPEVLKMSATAMASGLTTSLIMANGREQLCNLMSLRLHMQILSVLSMEPSNGDNALTNNLEQVSGCLAKDNLGLVCALVEQATLELITGYIAASIGEWVTAIGKESMSLPPDPMIGLQANNGLEAYKRFGGLVPFTMTRLQKEKQHGSPQQGPYGGMMGGQLPNFNIGSCSPPTTDAAGSLYGVTPRGAVPGYRLPDFMIIPPIDNLPTSLISCKVDEFEHRVKEAAKHILMHPPTIPLLNSKYMYTTDSSTLLLLSCLPRNHTLFTLLWSMDYMFQHAANQAECVEALIKKVLKTSKENTKGLDVVSIMQEVEYSLLEMLSVGCPLLIEIVTNLIPTLGPARLCQFVRHRILKIPTVDRFISTGMDTETLCRTLHKLVLDGQWLGAGDLPMSMNKLASLDPSGMVTIHLSAGPVTLDHGELHRRLMSHSALTAFGTEVDNRGIIAHYATGKDRMMAPGMMSVASGSGLTLQPGLQTAAGMSSGLRSGNPESRLRSLRQLVLDKSIIRNKMVIKLCEIPGKERYLQIFKEYLMIMESDPTPFYQNFNEHPPDAFLTCTLLCALQMTFEPQGTEMKGDRLPQICHDSPVWTYCDGWSTMVAGLSRNESFMLHKALHLMLGMMQHGVGFICFERMLIGLINELENDLVPLISIGHFLTLCGPSEIPEFGSHWINIITRKQFAQQIIQNPNEWPLYHHLLVEALTSPHSKTPCISFILVTLMQKVPEFLCGYYLSLCDVVPPRAMQLRNLLTSAVPRSLKLPNPISMDDHMDIPSLNFTNHIITVVKAGGLKVATDMFVHDPSEALLPVARHMLLSCMTNHLRYPNVTTFAFIAFMLRLFKNGDQPMQEQITLAILERLLISRPHPWGVLHLLFQLVKDPKYDFWNRIQAAPEVEKHIRRIIQSCLNTKPGQHSKPSSASELVN</sequence>
<keyword evidence="4" id="KW-0804">Transcription</keyword>
<comment type="caution">
    <text evidence="10">The sequence shown here is derived from an EMBL/GenBank/DDBJ whole genome shotgun (WGS) entry which is preliminary data.</text>
</comment>
<dbReference type="GO" id="GO:0005634">
    <property type="term" value="C:nucleus"/>
    <property type="evidence" value="ECO:0007669"/>
    <property type="project" value="UniProtKB-SubCell"/>
</dbReference>
<dbReference type="Proteomes" id="UP000236319">
    <property type="component" value="Unassembled WGS sequence"/>
</dbReference>
<organism evidence="10 11">
    <name type="scientific">Babesia ovata</name>
    <dbReference type="NCBI Taxonomy" id="189622"/>
    <lineage>
        <taxon>Eukaryota</taxon>
        <taxon>Sar</taxon>
        <taxon>Alveolata</taxon>
        <taxon>Apicomplexa</taxon>
        <taxon>Aconoidasida</taxon>
        <taxon>Piroplasmida</taxon>
        <taxon>Babesiidae</taxon>
        <taxon>Babesia</taxon>
    </lineage>
</organism>
<dbReference type="PANTHER" id="PTHR13162">
    <property type="entry name" value="CCR4-NOT TRANSCRIPTION COMPLEX"/>
    <property type="match status" value="1"/>
</dbReference>
<evidence type="ECO:0000313" key="10">
    <source>
        <dbReference type="EMBL" id="GBE60658.1"/>
    </source>
</evidence>
<gene>
    <name evidence="10" type="ORF">BOVATA_021510</name>
</gene>
<evidence type="ECO:0000256" key="6">
    <source>
        <dbReference type="SAM" id="MobiDB-lite"/>
    </source>
</evidence>
<proteinExistence type="predicted"/>
<dbReference type="OrthoDB" id="1933107at2759"/>
<dbReference type="InterPro" id="IPR007196">
    <property type="entry name" value="CCR4-Not_Not1_C"/>
</dbReference>
<feature type="domain" description="CCR4-NOT transcription complex subunit 1" evidence="8">
    <location>
        <begin position="1279"/>
        <end position="1401"/>
    </location>
</feature>
<dbReference type="VEuPathDB" id="PiroplasmaDB:BOVATA_021510"/>
<keyword evidence="11" id="KW-1185">Reference proteome</keyword>
<dbReference type="InterPro" id="IPR040398">
    <property type="entry name" value="Not1"/>
</dbReference>
<accession>A0A2H6KCD4</accession>
<feature type="domain" description="CCR4-Not complex component Not1 C-terminal" evidence="7">
    <location>
        <begin position="1960"/>
        <end position="2079"/>
    </location>
</feature>
<evidence type="ECO:0000256" key="5">
    <source>
        <dbReference type="ARBA" id="ARBA00023242"/>
    </source>
</evidence>
<dbReference type="RefSeq" id="XP_028866901.1">
    <property type="nucleotide sequence ID" value="XM_029011068.1"/>
</dbReference>
<protein>
    <submittedName>
        <fullName evidence="10">CCR4-NOT transcription complex subunit 1</fullName>
    </submittedName>
</protein>
<keyword evidence="2" id="KW-0678">Repressor</keyword>